<comment type="caution">
    <text evidence="1">The sequence shown here is derived from an EMBL/GenBank/DDBJ whole genome shotgun (WGS) entry which is preliminary data.</text>
</comment>
<evidence type="ECO:0000313" key="2">
    <source>
        <dbReference type="Proteomes" id="UP000077098"/>
    </source>
</evidence>
<evidence type="ECO:0000313" key="1">
    <source>
        <dbReference type="EMBL" id="OAE39544.1"/>
    </source>
</evidence>
<dbReference type="Proteomes" id="UP000077098">
    <property type="component" value="Unassembled WGS sequence"/>
</dbReference>
<gene>
    <name evidence="1" type="ORF">A7J57_24625</name>
</gene>
<name>A0A176X1J0_AGRTU</name>
<proteinExistence type="predicted"/>
<organism evidence="1 2">
    <name type="scientific">Agrobacterium tumefaciens</name>
    <dbReference type="NCBI Taxonomy" id="358"/>
    <lineage>
        <taxon>Bacteria</taxon>
        <taxon>Pseudomonadati</taxon>
        <taxon>Pseudomonadota</taxon>
        <taxon>Alphaproteobacteria</taxon>
        <taxon>Hyphomicrobiales</taxon>
        <taxon>Rhizobiaceae</taxon>
        <taxon>Rhizobium/Agrobacterium group</taxon>
        <taxon>Agrobacterium</taxon>
        <taxon>Agrobacterium tumefaciens complex</taxon>
    </lineage>
</organism>
<protein>
    <submittedName>
        <fullName evidence="1">Uncharacterized protein</fullName>
    </submittedName>
</protein>
<sequence length="60" mass="7113">MKLEGKTFHDLMNNEDLQKHFLEQYDALLIKKLKRLGYPEAALAHAEIRKRITSEFELLN</sequence>
<dbReference type="AlphaFoldDB" id="A0A176X1J0"/>
<reference evidence="1 2" key="1">
    <citation type="submission" date="2016-05" db="EMBL/GenBank/DDBJ databases">
        <authorList>
            <person name="Lavstsen T."/>
            <person name="Jespersen J.S."/>
        </authorList>
    </citation>
    <scope>NUCLEOTIDE SEQUENCE [LARGE SCALE GENOMIC DNA]</scope>
    <source>
        <strain evidence="1 2">KCJ1736</strain>
    </source>
</reference>
<dbReference type="RefSeq" id="WP_063950784.1">
    <property type="nucleotide sequence ID" value="NZ_LXPS01000037.1"/>
</dbReference>
<dbReference type="EMBL" id="LXPS01000037">
    <property type="protein sequence ID" value="OAE39544.1"/>
    <property type="molecule type" value="Genomic_DNA"/>
</dbReference>
<accession>A0A176X1J0</accession>